<dbReference type="EMBL" id="UINC01209555">
    <property type="protein sequence ID" value="SVE32618.1"/>
    <property type="molecule type" value="Genomic_DNA"/>
</dbReference>
<organism evidence="1">
    <name type="scientific">marine metagenome</name>
    <dbReference type="NCBI Taxonomy" id="408172"/>
    <lineage>
        <taxon>unclassified sequences</taxon>
        <taxon>metagenomes</taxon>
        <taxon>ecological metagenomes</taxon>
    </lineage>
</organism>
<evidence type="ECO:0000313" key="1">
    <source>
        <dbReference type="EMBL" id="SVE32618.1"/>
    </source>
</evidence>
<gene>
    <name evidence="1" type="ORF">METZ01_LOCUS485472</name>
</gene>
<name>A0A383CLW2_9ZZZZ</name>
<dbReference type="AlphaFoldDB" id="A0A383CLW2"/>
<reference evidence="1" key="1">
    <citation type="submission" date="2018-05" db="EMBL/GenBank/DDBJ databases">
        <authorList>
            <person name="Lanie J.A."/>
            <person name="Ng W.-L."/>
            <person name="Kazmierczak K.M."/>
            <person name="Andrzejewski T.M."/>
            <person name="Davidsen T.M."/>
            <person name="Wayne K.J."/>
            <person name="Tettelin H."/>
            <person name="Glass J.I."/>
            <person name="Rusch D."/>
            <person name="Podicherti R."/>
            <person name="Tsui H.-C.T."/>
            <person name="Winkler M.E."/>
        </authorList>
    </citation>
    <scope>NUCLEOTIDE SEQUENCE</scope>
</reference>
<sequence length="42" mass="4990">MIQYAKIKLKTICPIIEKTHPFVYCIKALLQWPRFNFGPVCH</sequence>
<proteinExistence type="predicted"/>
<accession>A0A383CLW2</accession>
<protein>
    <submittedName>
        <fullName evidence="1">Uncharacterized protein</fullName>
    </submittedName>
</protein>